<organism evidence="3 4">
    <name type="scientific">Priapulus caudatus</name>
    <name type="common">Priapulid worm</name>
    <dbReference type="NCBI Taxonomy" id="37621"/>
    <lineage>
        <taxon>Eukaryota</taxon>
        <taxon>Metazoa</taxon>
        <taxon>Ecdysozoa</taxon>
        <taxon>Scalidophora</taxon>
        <taxon>Priapulida</taxon>
        <taxon>Priapulimorpha</taxon>
        <taxon>Priapulimorphida</taxon>
        <taxon>Priapulidae</taxon>
        <taxon>Priapulus</taxon>
    </lineage>
</organism>
<feature type="domain" description="PID" evidence="2">
    <location>
        <begin position="73"/>
        <end position="217"/>
    </location>
</feature>
<dbReference type="InterPro" id="IPR011993">
    <property type="entry name" value="PH-like_dom_sf"/>
</dbReference>
<evidence type="ECO:0000313" key="4">
    <source>
        <dbReference type="RefSeq" id="XP_014669808.1"/>
    </source>
</evidence>
<dbReference type="Pfam" id="PF14719">
    <property type="entry name" value="PID_2"/>
    <property type="match status" value="1"/>
</dbReference>
<dbReference type="SUPFAM" id="SSF50729">
    <property type="entry name" value="PH domain-like"/>
    <property type="match status" value="1"/>
</dbReference>
<evidence type="ECO:0000313" key="3">
    <source>
        <dbReference type="Proteomes" id="UP000695022"/>
    </source>
</evidence>
<dbReference type="InterPro" id="IPR051133">
    <property type="entry name" value="Adapter_Engulfment-Domain"/>
</dbReference>
<evidence type="ECO:0000259" key="2">
    <source>
        <dbReference type="Pfam" id="PF14719"/>
    </source>
</evidence>
<reference evidence="4" key="1">
    <citation type="submission" date="2025-08" db="UniProtKB">
        <authorList>
            <consortium name="RefSeq"/>
        </authorList>
    </citation>
    <scope>IDENTIFICATION</scope>
</reference>
<dbReference type="PANTHER" id="PTHR11232:SF57">
    <property type="entry name" value="RE46159P"/>
    <property type="match status" value="1"/>
</dbReference>
<proteinExistence type="predicted"/>
<keyword evidence="3" id="KW-1185">Reference proteome</keyword>
<protein>
    <submittedName>
        <fullName evidence="4">Uncharacterized protein LOC106810851</fullName>
    </submittedName>
</protein>
<gene>
    <name evidence="4" type="primary">LOC106810851</name>
</gene>
<sequence length="242" mass="26967">MADSQVTIDAASRGSAGNEKKDNSPLKLLKKLALKEKETSKKTVPDEENAVVVKKPTRPLPPEVMVDSLPQLFHVRYLGWRPTQGLWGVGHTRKPVDELIDATRKHKEGDTLPELQLHVSDKGVHSTEVPENRNKNFASGLRCIDSISYGVQDVRYTRVFAMIVVRTDSGTEPKFECHAYVCSSRASARRLAFSLALAFKEFGKQCASKKSSRVTKKFAIDLRSPEEIENDMAANQELDSEA</sequence>
<dbReference type="RefSeq" id="XP_014669808.1">
    <property type="nucleotide sequence ID" value="XM_014814322.1"/>
</dbReference>
<name>A0ABM1EC87_PRICU</name>
<dbReference type="Proteomes" id="UP000695022">
    <property type="component" value="Unplaced"/>
</dbReference>
<dbReference type="PANTHER" id="PTHR11232">
    <property type="entry name" value="PHOSPHOTYROSINE INTERACTION DOMAIN-CONTAINING FAMILY MEMBER"/>
    <property type="match status" value="1"/>
</dbReference>
<feature type="region of interest" description="Disordered" evidence="1">
    <location>
        <begin position="1"/>
        <end position="28"/>
    </location>
</feature>
<dbReference type="InterPro" id="IPR006020">
    <property type="entry name" value="PTB/PI_dom"/>
</dbReference>
<dbReference type="Gene3D" id="2.30.29.30">
    <property type="entry name" value="Pleckstrin-homology domain (PH domain)/Phosphotyrosine-binding domain (PTB)"/>
    <property type="match status" value="1"/>
</dbReference>
<dbReference type="GeneID" id="106810851"/>
<accession>A0ABM1EC87</accession>
<evidence type="ECO:0000256" key="1">
    <source>
        <dbReference type="SAM" id="MobiDB-lite"/>
    </source>
</evidence>